<dbReference type="CDD" id="cd01670">
    <property type="entry name" value="Death"/>
    <property type="match status" value="1"/>
</dbReference>
<evidence type="ECO:0000313" key="2">
    <source>
        <dbReference type="EMBL" id="RMX47161.1"/>
    </source>
</evidence>
<name>A0A3M6U0N3_POCDA</name>
<dbReference type="PROSITE" id="PS50017">
    <property type="entry name" value="DEATH_DOMAIN"/>
    <property type="match status" value="1"/>
</dbReference>
<dbReference type="SMART" id="SM00005">
    <property type="entry name" value="DEATH"/>
    <property type="match status" value="1"/>
</dbReference>
<dbReference type="InterPro" id="IPR000488">
    <property type="entry name" value="Death_dom"/>
</dbReference>
<sequence length="124" mass="14300">MSRYDTFEFVGHRLQEGKDAVCKSLKTNSDVKKIVLEKAEYHWKNLARELGLEDGIIDAISVEQQDKCGECCYQVLQRWYEENGESATIRRAMVALTRIGLADINNDIVDCLNLRRQDQMELDS</sequence>
<dbReference type="Pfam" id="PF00531">
    <property type="entry name" value="Death"/>
    <property type="match status" value="1"/>
</dbReference>
<keyword evidence="3" id="KW-1185">Reference proteome</keyword>
<dbReference type="Proteomes" id="UP000275408">
    <property type="component" value="Unassembled WGS sequence"/>
</dbReference>
<gene>
    <name evidence="2" type="ORF">pdam_00016220</name>
</gene>
<dbReference type="InterPro" id="IPR011029">
    <property type="entry name" value="DEATH-like_dom_sf"/>
</dbReference>
<dbReference type="PANTHER" id="PTHR15077">
    <property type="entry name" value="FAS-ASSOCIATING DEATH DOMAIN-CONTAINING PROTEIN FADD"/>
    <property type="match status" value="1"/>
</dbReference>
<dbReference type="InterPro" id="IPR016729">
    <property type="entry name" value="FADD"/>
</dbReference>
<feature type="domain" description="Death" evidence="1">
    <location>
        <begin position="43"/>
        <end position="112"/>
    </location>
</feature>
<evidence type="ECO:0000259" key="1">
    <source>
        <dbReference type="PROSITE" id="PS50017"/>
    </source>
</evidence>
<dbReference type="OrthoDB" id="5978242at2759"/>
<dbReference type="GO" id="GO:0007165">
    <property type="term" value="P:signal transduction"/>
    <property type="evidence" value="ECO:0007669"/>
    <property type="project" value="InterPro"/>
</dbReference>
<organism evidence="2 3">
    <name type="scientific">Pocillopora damicornis</name>
    <name type="common">Cauliflower coral</name>
    <name type="synonym">Millepora damicornis</name>
    <dbReference type="NCBI Taxonomy" id="46731"/>
    <lineage>
        <taxon>Eukaryota</taxon>
        <taxon>Metazoa</taxon>
        <taxon>Cnidaria</taxon>
        <taxon>Anthozoa</taxon>
        <taxon>Hexacorallia</taxon>
        <taxon>Scleractinia</taxon>
        <taxon>Astrocoeniina</taxon>
        <taxon>Pocilloporidae</taxon>
        <taxon>Pocillopora</taxon>
    </lineage>
</organism>
<reference evidence="2 3" key="1">
    <citation type="journal article" date="2018" name="Sci. Rep.">
        <title>Comparative analysis of the Pocillopora damicornis genome highlights role of immune system in coral evolution.</title>
        <authorList>
            <person name="Cunning R."/>
            <person name="Bay R.A."/>
            <person name="Gillette P."/>
            <person name="Baker A.C."/>
            <person name="Traylor-Knowles N."/>
        </authorList>
    </citation>
    <scope>NUCLEOTIDE SEQUENCE [LARGE SCALE GENOMIC DNA]</scope>
    <source>
        <strain evidence="2">RSMAS</strain>
        <tissue evidence="2">Whole animal</tissue>
    </source>
</reference>
<dbReference type="AlphaFoldDB" id="A0A3M6U0N3"/>
<dbReference type="EMBL" id="RCHS01002482">
    <property type="protein sequence ID" value="RMX47161.1"/>
    <property type="molecule type" value="Genomic_DNA"/>
</dbReference>
<comment type="caution">
    <text evidence="2">The sequence shown here is derived from an EMBL/GenBank/DDBJ whole genome shotgun (WGS) entry which is preliminary data.</text>
</comment>
<protein>
    <recommendedName>
        <fullName evidence="1">Death domain-containing protein</fullName>
    </recommendedName>
</protein>
<proteinExistence type="predicted"/>
<evidence type="ECO:0000313" key="3">
    <source>
        <dbReference type="Proteomes" id="UP000275408"/>
    </source>
</evidence>
<dbReference type="SUPFAM" id="SSF47986">
    <property type="entry name" value="DEATH domain"/>
    <property type="match status" value="1"/>
</dbReference>
<dbReference type="Gene3D" id="1.10.533.10">
    <property type="entry name" value="Death Domain, Fas"/>
    <property type="match status" value="1"/>
</dbReference>
<accession>A0A3M6U0N3</accession>